<organism evidence="1 2">
    <name type="scientific">Stylophora pistillata</name>
    <name type="common">Smooth cauliflower coral</name>
    <dbReference type="NCBI Taxonomy" id="50429"/>
    <lineage>
        <taxon>Eukaryota</taxon>
        <taxon>Metazoa</taxon>
        <taxon>Cnidaria</taxon>
        <taxon>Anthozoa</taxon>
        <taxon>Hexacorallia</taxon>
        <taxon>Scleractinia</taxon>
        <taxon>Astrocoeniina</taxon>
        <taxon>Pocilloporidae</taxon>
        <taxon>Stylophora</taxon>
    </lineage>
</organism>
<evidence type="ECO:0000313" key="1">
    <source>
        <dbReference type="EMBL" id="PFX30472.1"/>
    </source>
</evidence>
<dbReference type="OrthoDB" id="5969273at2759"/>
<proteinExistence type="predicted"/>
<sequence>MPERVRPFGTGLVRQCPQGLFCPYLKSTHSPWVSEDGLAESCSHIACVLYYLESWTKILGKLASIQMKCQWILPPFVKDVEYARVRDTNFKSELGENIENLVNDDCEQFDEEKKKSKIKDKSVPVPTQEDMDVLFSELSECKIKPVVLSLVQPYAESYLKSSRTCAVNTFFADNTRD</sequence>
<name>A0A2B4SPN1_STYPI</name>
<keyword evidence="2" id="KW-1185">Reference proteome</keyword>
<dbReference type="Proteomes" id="UP000225706">
    <property type="component" value="Unassembled WGS sequence"/>
</dbReference>
<dbReference type="EMBL" id="LSMT01000049">
    <property type="protein sequence ID" value="PFX30472.1"/>
    <property type="molecule type" value="Genomic_DNA"/>
</dbReference>
<accession>A0A2B4SPN1</accession>
<dbReference type="PANTHER" id="PTHR47526:SF3">
    <property type="entry name" value="PHD-TYPE DOMAIN-CONTAINING PROTEIN"/>
    <property type="match status" value="1"/>
</dbReference>
<protein>
    <submittedName>
        <fullName evidence="1">Uncharacterized protein</fullName>
    </submittedName>
</protein>
<gene>
    <name evidence="1" type="ORF">AWC38_SpisGene4682</name>
</gene>
<reference evidence="2" key="1">
    <citation type="journal article" date="2017" name="bioRxiv">
        <title>Comparative analysis of the genomes of Stylophora pistillata and Acropora digitifera provides evidence for extensive differences between species of corals.</title>
        <authorList>
            <person name="Voolstra C.R."/>
            <person name="Li Y."/>
            <person name="Liew Y.J."/>
            <person name="Baumgarten S."/>
            <person name="Zoccola D."/>
            <person name="Flot J.-F."/>
            <person name="Tambutte S."/>
            <person name="Allemand D."/>
            <person name="Aranda M."/>
        </authorList>
    </citation>
    <scope>NUCLEOTIDE SEQUENCE [LARGE SCALE GENOMIC DNA]</scope>
</reference>
<dbReference type="AlphaFoldDB" id="A0A2B4SPN1"/>
<comment type="caution">
    <text evidence="1">The sequence shown here is derived from an EMBL/GenBank/DDBJ whole genome shotgun (WGS) entry which is preliminary data.</text>
</comment>
<dbReference type="PANTHER" id="PTHR47526">
    <property type="entry name" value="ATP-DEPENDENT DNA HELICASE"/>
    <property type="match status" value="1"/>
</dbReference>
<evidence type="ECO:0000313" key="2">
    <source>
        <dbReference type="Proteomes" id="UP000225706"/>
    </source>
</evidence>